<evidence type="ECO:0000313" key="3">
    <source>
        <dbReference type="Proteomes" id="UP001054889"/>
    </source>
</evidence>
<name>A0AAV5FGY8_ELECO</name>
<evidence type="ECO:0000313" key="2">
    <source>
        <dbReference type="EMBL" id="GJN34056.1"/>
    </source>
</evidence>
<evidence type="ECO:0000259" key="1">
    <source>
        <dbReference type="Pfam" id="PF13966"/>
    </source>
</evidence>
<organism evidence="2 3">
    <name type="scientific">Eleusine coracana subsp. coracana</name>
    <dbReference type="NCBI Taxonomy" id="191504"/>
    <lineage>
        <taxon>Eukaryota</taxon>
        <taxon>Viridiplantae</taxon>
        <taxon>Streptophyta</taxon>
        <taxon>Embryophyta</taxon>
        <taxon>Tracheophyta</taxon>
        <taxon>Spermatophyta</taxon>
        <taxon>Magnoliopsida</taxon>
        <taxon>Liliopsida</taxon>
        <taxon>Poales</taxon>
        <taxon>Poaceae</taxon>
        <taxon>PACMAD clade</taxon>
        <taxon>Chloridoideae</taxon>
        <taxon>Cynodonteae</taxon>
        <taxon>Eleusininae</taxon>
        <taxon>Eleusine</taxon>
    </lineage>
</organism>
<dbReference type="Proteomes" id="UP001054889">
    <property type="component" value="Unassembled WGS sequence"/>
</dbReference>
<dbReference type="EMBL" id="BQKI01000085">
    <property type="protein sequence ID" value="GJN34056.1"/>
    <property type="molecule type" value="Genomic_DNA"/>
</dbReference>
<dbReference type="InterPro" id="IPR026960">
    <property type="entry name" value="RVT-Znf"/>
</dbReference>
<accession>A0AAV5FGY8</accession>
<gene>
    <name evidence="2" type="primary">gb22693</name>
    <name evidence="2" type="ORF">PR202_gb22693</name>
</gene>
<dbReference type="AlphaFoldDB" id="A0AAV5FGY8"/>
<dbReference type="PANTHER" id="PTHR33116">
    <property type="entry name" value="REVERSE TRANSCRIPTASE ZINC-BINDING DOMAIN-CONTAINING PROTEIN-RELATED-RELATED"/>
    <property type="match status" value="1"/>
</dbReference>
<sequence length="361" mass="42476">MVKIMRAFLWQGTDDVQGGKCLVAWNAVQRPLELGGLGVPNITLFSQALRLRWSWHALTQPDSISSQFPVVLDKNTLAFFRASVKIELGNGTQIKFWTDPWIDGHSIQELAPNLVQAVSKIIRKRRNVAEALHNRSWLRDVTGARTFQVIAEYITIRQLVDTVQLHQAPDRFSWRWSTDGMFSSSSAYKAFFTGQIAIPGAKELWKTRAPNKCRFFFWTLLHGRCWTAARLYRHGLRDNNICALCSQEAEDIDHLFLSCVYSREFWFKILRRCGWQLLTPMAQDCLVDWWLHNRKRIPKPRRRCFDSITILITWTLWLERNGRVFRNEQRRPATVLNWFWQELRLWKRAKLVDWSLLFPGE</sequence>
<reference evidence="2" key="2">
    <citation type="submission" date="2021-12" db="EMBL/GenBank/DDBJ databases">
        <title>Resequencing data analysis of finger millet.</title>
        <authorList>
            <person name="Hatakeyama M."/>
            <person name="Aluri S."/>
            <person name="Balachadran M.T."/>
            <person name="Sivarajan S.R."/>
            <person name="Poveda L."/>
            <person name="Shimizu-Inatsugi R."/>
            <person name="Schlapbach R."/>
            <person name="Sreeman S.M."/>
            <person name="Shimizu K.K."/>
        </authorList>
    </citation>
    <scope>NUCLEOTIDE SEQUENCE</scope>
</reference>
<dbReference type="Pfam" id="PF13966">
    <property type="entry name" value="zf-RVT"/>
    <property type="match status" value="1"/>
</dbReference>
<feature type="domain" description="Reverse transcriptase zinc-binding" evidence="1">
    <location>
        <begin position="182"/>
        <end position="266"/>
    </location>
</feature>
<keyword evidence="3" id="KW-1185">Reference proteome</keyword>
<protein>
    <recommendedName>
        <fullName evidence="1">Reverse transcriptase zinc-binding domain-containing protein</fullName>
    </recommendedName>
</protein>
<dbReference type="PANTHER" id="PTHR33116:SF86">
    <property type="entry name" value="REVERSE TRANSCRIPTASE DOMAIN-CONTAINING PROTEIN"/>
    <property type="match status" value="1"/>
</dbReference>
<proteinExistence type="predicted"/>
<reference evidence="2" key="1">
    <citation type="journal article" date="2018" name="DNA Res.">
        <title>Multiple hybrid de novo genome assembly of finger millet, an orphan allotetraploid crop.</title>
        <authorList>
            <person name="Hatakeyama M."/>
            <person name="Aluri S."/>
            <person name="Balachadran M.T."/>
            <person name="Sivarajan S.R."/>
            <person name="Patrignani A."/>
            <person name="Gruter S."/>
            <person name="Poveda L."/>
            <person name="Shimizu-Inatsugi R."/>
            <person name="Baeten J."/>
            <person name="Francoijs K.J."/>
            <person name="Nataraja K.N."/>
            <person name="Reddy Y.A.N."/>
            <person name="Phadnis S."/>
            <person name="Ravikumar R.L."/>
            <person name="Schlapbach R."/>
            <person name="Sreeman S.M."/>
            <person name="Shimizu K.K."/>
        </authorList>
    </citation>
    <scope>NUCLEOTIDE SEQUENCE</scope>
</reference>
<comment type="caution">
    <text evidence="2">The sequence shown here is derived from an EMBL/GenBank/DDBJ whole genome shotgun (WGS) entry which is preliminary data.</text>
</comment>